<dbReference type="RefSeq" id="WP_004824121.1">
    <property type="nucleotide sequence ID" value="NZ_UGSZ01000001.1"/>
</dbReference>
<dbReference type="PANTHER" id="PTHR34476">
    <property type="entry name" value="DNA-DIRECTED RNA POLYMERASE SUBUNIT OMEGA"/>
    <property type="match status" value="1"/>
</dbReference>
<evidence type="ECO:0000256" key="4">
    <source>
        <dbReference type="ARBA" id="ARBA00022478"/>
    </source>
</evidence>
<dbReference type="InterPro" id="IPR036161">
    <property type="entry name" value="RPB6/omega-like_sf"/>
</dbReference>
<organism evidence="11 12">
    <name type="scientific">Peptoniphilus lacrimalis</name>
    <dbReference type="NCBI Taxonomy" id="33031"/>
    <lineage>
        <taxon>Bacteria</taxon>
        <taxon>Bacillati</taxon>
        <taxon>Bacillota</taxon>
        <taxon>Tissierellia</taxon>
        <taxon>Tissierellales</taxon>
        <taxon>Peptoniphilaceae</taxon>
        <taxon>Peptoniphilus</taxon>
    </lineage>
</organism>
<sequence length="96" mass="11226">MNIPSFKELMEKSDSRYELCMLVSKRSRKLVDGQKALVDTDMKKPVSVALEEVMEGKIIFGQEMSDKEYEEKIAVERLELEEKLRNEIKNSPQEEE</sequence>
<dbReference type="InterPro" id="IPR006110">
    <property type="entry name" value="Pol_omega/Rpo6/RPB6"/>
</dbReference>
<comment type="catalytic activity">
    <reaction evidence="9 10">
        <text>RNA(n) + a ribonucleoside 5'-triphosphate = RNA(n+1) + diphosphate</text>
        <dbReference type="Rhea" id="RHEA:21248"/>
        <dbReference type="Rhea" id="RHEA-COMP:14527"/>
        <dbReference type="Rhea" id="RHEA-COMP:17342"/>
        <dbReference type="ChEBI" id="CHEBI:33019"/>
        <dbReference type="ChEBI" id="CHEBI:61557"/>
        <dbReference type="ChEBI" id="CHEBI:140395"/>
        <dbReference type="EC" id="2.7.7.6"/>
    </reaction>
</comment>
<gene>
    <name evidence="10" type="primary">rpoZ</name>
    <name evidence="11" type="ORF">NCTC13149_00898</name>
</gene>
<name>A0A379C404_9FIRM</name>
<comment type="similarity">
    <text evidence="1 10">Belongs to the RNA polymerase subunit omega family.</text>
</comment>
<keyword evidence="6 10" id="KW-0548">Nucleotidyltransferase</keyword>
<protein>
    <recommendedName>
        <fullName evidence="3 10">DNA-directed RNA polymerase subunit omega</fullName>
        <shortName evidence="10">RNAP omega subunit</shortName>
        <ecNumber evidence="2 10">2.7.7.6</ecNumber>
    </recommendedName>
    <alternativeName>
        <fullName evidence="10">RNA polymerase omega subunit</fullName>
    </alternativeName>
    <alternativeName>
        <fullName evidence="8 10">Transcriptase subunit omega</fullName>
    </alternativeName>
</protein>
<dbReference type="GO" id="GO:0006351">
    <property type="term" value="P:DNA-templated transcription"/>
    <property type="evidence" value="ECO:0007669"/>
    <property type="project" value="UniProtKB-UniRule"/>
</dbReference>
<dbReference type="AlphaFoldDB" id="A0A379C404"/>
<accession>A0A379C404</accession>
<evidence type="ECO:0000256" key="9">
    <source>
        <dbReference type="ARBA" id="ARBA00048552"/>
    </source>
</evidence>
<evidence type="ECO:0000256" key="2">
    <source>
        <dbReference type="ARBA" id="ARBA00012418"/>
    </source>
</evidence>
<dbReference type="Pfam" id="PF01192">
    <property type="entry name" value="RNA_pol_Rpb6"/>
    <property type="match status" value="1"/>
</dbReference>
<dbReference type="GO" id="GO:0000428">
    <property type="term" value="C:DNA-directed RNA polymerase complex"/>
    <property type="evidence" value="ECO:0007669"/>
    <property type="project" value="UniProtKB-KW"/>
</dbReference>
<dbReference type="Proteomes" id="UP000255517">
    <property type="component" value="Unassembled WGS sequence"/>
</dbReference>
<proteinExistence type="inferred from homology"/>
<reference evidence="11 12" key="1">
    <citation type="submission" date="2018-06" db="EMBL/GenBank/DDBJ databases">
        <authorList>
            <consortium name="Pathogen Informatics"/>
            <person name="Doyle S."/>
        </authorList>
    </citation>
    <scope>NUCLEOTIDE SEQUENCE [LARGE SCALE GENOMIC DNA]</scope>
    <source>
        <strain evidence="11 12">NCTC13149</strain>
    </source>
</reference>
<dbReference type="InterPro" id="IPR003716">
    <property type="entry name" value="DNA-dir_RNA_pol_omega"/>
</dbReference>
<evidence type="ECO:0000256" key="7">
    <source>
        <dbReference type="ARBA" id="ARBA00023163"/>
    </source>
</evidence>
<dbReference type="Gene3D" id="3.90.940.10">
    <property type="match status" value="1"/>
</dbReference>
<evidence type="ECO:0000256" key="5">
    <source>
        <dbReference type="ARBA" id="ARBA00022679"/>
    </source>
</evidence>
<dbReference type="EC" id="2.7.7.6" evidence="2 10"/>
<keyword evidence="4 10" id="KW-0240">DNA-directed RNA polymerase</keyword>
<comment type="function">
    <text evidence="10">Promotes RNA polymerase assembly. Latches the N- and C-terminal regions of the beta' subunit thereby facilitating its interaction with the beta and alpha subunits.</text>
</comment>
<evidence type="ECO:0000256" key="8">
    <source>
        <dbReference type="ARBA" id="ARBA00029924"/>
    </source>
</evidence>
<dbReference type="EMBL" id="UGSZ01000001">
    <property type="protein sequence ID" value="SUB57082.1"/>
    <property type="molecule type" value="Genomic_DNA"/>
</dbReference>
<keyword evidence="7 10" id="KW-0804">Transcription</keyword>
<dbReference type="OrthoDB" id="9815459at2"/>
<evidence type="ECO:0000256" key="3">
    <source>
        <dbReference type="ARBA" id="ARBA00013725"/>
    </source>
</evidence>
<evidence type="ECO:0000256" key="1">
    <source>
        <dbReference type="ARBA" id="ARBA00006711"/>
    </source>
</evidence>
<comment type="subunit">
    <text evidence="10">The RNAP catalytic core consists of 2 alpha, 1 beta, 1 beta' and 1 omega subunit. When a sigma factor is associated with the core the holoenzyme is formed, which can initiate transcription.</text>
</comment>
<evidence type="ECO:0000256" key="10">
    <source>
        <dbReference type="HAMAP-Rule" id="MF_00366"/>
    </source>
</evidence>
<evidence type="ECO:0000313" key="12">
    <source>
        <dbReference type="Proteomes" id="UP000255517"/>
    </source>
</evidence>
<evidence type="ECO:0000313" key="11">
    <source>
        <dbReference type="EMBL" id="SUB57082.1"/>
    </source>
</evidence>
<dbReference type="PANTHER" id="PTHR34476:SF1">
    <property type="entry name" value="DNA-DIRECTED RNA POLYMERASE SUBUNIT OMEGA"/>
    <property type="match status" value="1"/>
</dbReference>
<dbReference type="GO" id="GO:0003899">
    <property type="term" value="F:DNA-directed RNA polymerase activity"/>
    <property type="evidence" value="ECO:0007669"/>
    <property type="project" value="UniProtKB-UniRule"/>
</dbReference>
<evidence type="ECO:0000256" key="6">
    <source>
        <dbReference type="ARBA" id="ARBA00022695"/>
    </source>
</evidence>
<dbReference type="SMART" id="SM01409">
    <property type="entry name" value="RNA_pol_Rpb6"/>
    <property type="match status" value="1"/>
</dbReference>
<dbReference type="STRING" id="1122949.GCA_000378725_00641"/>
<keyword evidence="5 10" id="KW-0808">Transferase</keyword>
<dbReference type="HAMAP" id="MF_00366">
    <property type="entry name" value="RNApol_bact_RpoZ"/>
    <property type="match status" value="1"/>
</dbReference>
<dbReference type="GO" id="GO:0003677">
    <property type="term" value="F:DNA binding"/>
    <property type="evidence" value="ECO:0007669"/>
    <property type="project" value="UniProtKB-UniRule"/>
</dbReference>
<dbReference type="NCBIfam" id="TIGR00690">
    <property type="entry name" value="rpoZ"/>
    <property type="match status" value="1"/>
</dbReference>
<dbReference type="SUPFAM" id="SSF63562">
    <property type="entry name" value="RPB6/omega subunit-like"/>
    <property type="match status" value="1"/>
</dbReference>